<feature type="compositionally biased region" description="Acidic residues" evidence="9">
    <location>
        <begin position="112"/>
        <end position="121"/>
    </location>
</feature>
<dbReference type="FunFam" id="3.10.20.90:FF:000007">
    <property type="entry name" value="Serine/threonine-protein kinase WNK1 isoform 1"/>
    <property type="match status" value="1"/>
</dbReference>
<protein>
    <recommendedName>
        <fullName evidence="1">non-specific serine/threonine protein kinase</fullName>
        <ecNumber evidence="1">2.7.11.1</ecNumber>
    </recommendedName>
</protein>
<feature type="compositionally biased region" description="Low complexity" evidence="9">
    <location>
        <begin position="139"/>
        <end position="160"/>
    </location>
</feature>
<keyword evidence="12" id="KW-1185">Reference proteome</keyword>
<comment type="caution">
    <text evidence="11">The sequence shown here is derived from an EMBL/GenBank/DDBJ whole genome shotgun (WGS) entry which is preliminary data.</text>
</comment>
<evidence type="ECO:0000313" key="11">
    <source>
        <dbReference type="EMBL" id="KAL0198189.1"/>
    </source>
</evidence>
<gene>
    <name evidence="11" type="ORF">M9458_006729</name>
</gene>
<evidence type="ECO:0000259" key="10">
    <source>
        <dbReference type="Pfam" id="PF12202"/>
    </source>
</evidence>
<organism evidence="11 12">
    <name type="scientific">Cirrhinus mrigala</name>
    <name type="common">Mrigala</name>
    <dbReference type="NCBI Taxonomy" id="683832"/>
    <lineage>
        <taxon>Eukaryota</taxon>
        <taxon>Metazoa</taxon>
        <taxon>Chordata</taxon>
        <taxon>Craniata</taxon>
        <taxon>Vertebrata</taxon>
        <taxon>Euteleostomi</taxon>
        <taxon>Actinopterygii</taxon>
        <taxon>Neopterygii</taxon>
        <taxon>Teleostei</taxon>
        <taxon>Ostariophysi</taxon>
        <taxon>Cypriniformes</taxon>
        <taxon>Cyprinidae</taxon>
        <taxon>Labeoninae</taxon>
        <taxon>Labeonini</taxon>
        <taxon>Cirrhinus</taxon>
    </lineage>
</organism>
<keyword evidence="3" id="KW-0808">Transferase</keyword>
<dbReference type="GO" id="GO:0005524">
    <property type="term" value="F:ATP binding"/>
    <property type="evidence" value="ECO:0007669"/>
    <property type="project" value="UniProtKB-KW"/>
</dbReference>
<feature type="non-terminal residue" evidence="11">
    <location>
        <position position="1"/>
    </location>
</feature>
<feature type="non-terminal residue" evidence="11">
    <location>
        <position position="199"/>
    </location>
</feature>
<evidence type="ECO:0000256" key="1">
    <source>
        <dbReference type="ARBA" id="ARBA00012513"/>
    </source>
</evidence>
<evidence type="ECO:0000256" key="3">
    <source>
        <dbReference type="ARBA" id="ARBA00022679"/>
    </source>
</evidence>
<comment type="catalytic activity">
    <reaction evidence="8">
        <text>L-seryl-[protein] + ATP = O-phospho-L-seryl-[protein] + ADP + H(+)</text>
        <dbReference type="Rhea" id="RHEA:17989"/>
        <dbReference type="Rhea" id="RHEA-COMP:9863"/>
        <dbReference type="Rhea" id="RHEA-COMP:11604"/>
        <dbReference type="ChEBI" id="CHEBI:15378"/>
        <dbReference type="ChEBI" id="CHEBI:29999"/>
        <dbReference type="ChEBI" id="CHEBI:30616"/>
        <dbReference type="ChEBI" id="CHEBI:83421"/>
        <dbReference type="ChEBI" id="CHEBI:456216"/>
        <dbReference type="EC" id="2.7.11.1"/>
    </reaction>
</comment>
<reference evidence="11 12" key="1">
    <citation type="submission" date="2024-05" db="EMBL/GenBank/DDBJ databases">
        <title>Genome sequencing and assembly of Indian major carp, Cirrhinus mrigala (Hamilton, 1822).</title>
        <authorList>
            <person name="Mohindra V."/>
            <person name="Chowdhury L.M."/>
            <person name="Lal K."/>
            <person name="Jena J.K."/>
        </authorList>
    </citation>
    <scope>NUCLEOTIDE SEQUENCE [LARGE SCALE GENOMIC DNA]</scope>
    <source>
        <strain evidence="11">CM1030</strain>
        <tissue evidence="11">Blood</tissue>
    </source>
</reference>
<sequence>HTFFQENNGVRVELAEEDDMVKSGLKLWLRMDDTKKLHGKYKDNNAIEFLFELYKDVPEEVAQEMVVLGFVCEADYKLVAKAIRDRVTAIKRQREKLRRQAEEAQSRRQEEVIEEEPEPSLEAEPSVSNPPTPKPPVETPVSTTTQTPPTVTVSGPVSLPANESLDSGFNASFATEPEEPDADQRQHFNIRHASYSSAT</sequence>
<feature type="compositionally biased region" description="Basic and acidic residues" evidence="9">
    <location>
        <begin position="101"/>
        <end position="111"/>
    </location>
</feature>
<dbReference type="AlphaFoldDB" id="A0ABD0RIA0"/>
<keyword evidence="6" id="KW-0067">ATP-binding</keyword>
<proteinExistence type="predicted"/>
<dbReference type="Gene3D" id="3.10.20.90">
    <property type="entry name" value="Phosphatidylinositol 3-kinase Catalytic Subunit, Chain A, domain 1"/>
    <property type="match status" value="1"/>
</dbReference>
<keyword evidence="5" id="KW-0418">Kinase</keyword>
<evidence type="ECO:0000256" key="9">
    <source>
        <dbReference type="SAM" id="MobiDB-lite"/>
    </source>
</evidence>
<feature type="region of interest" description="Disordered" evidence="9">
    <location>
        <begin position="101"/>
        <end position="199"/>
    </location>
</feature>
<dbReference type="InterPro" id="IPR050588">
    <property type="entry name" value="WNK_Ser-Thr_kinase"/>
</dbReference>
<evidence type="ECO:0000256" key="4">
    <source>
        <dbReference type="ARBA" id="ARBA00022741"/>
    </source>
</evidence>
<evidence type="ECO:0000256" key="7">
    <source>
        <dbReference type="ARBA" id="ARBA00047899"/>
    </source>
</evidence>
<dbReference type="Pfam" id="PF12202">
    <property type="entry name" value="OSR1_C"/>
    <property type="match status" value="1"/>
</dbReference>
<dbReference type="GO" id="GO:0004674">
    <property type="term" value="F:protein serine/threonine kinase activity"/>
    <property type="evidence" value="ECO:0007669"/>
    <property type="project" value="UniProtKB-KW"/>
</dbReference>
<name>A0ABD0RIA0_CIRMR</name>
<evidence type="ECO:0000256" key="2">
    <source>
        <dbReference type="ARBA" id="ARBA00022527"/>
    </source>
</evidence>
<evidence type="ECO:0000256" key="8">
    <source>
        <dbReference type="ARBA" id="ARBA00048679"/>
    </source>
</evidence>
<feature type="domain" description="Serine/threonine-protein kinase OSR1/WNK CCT" evidence="10">
    <location>
        <begin position="25"/>
        <end position="88"/>
    </location>
</feature>
<accession>A0ABD0RIA0</accession>
<keyword evidence="2" id="KW-0723">Serine/threonine-protein kinase</keyword>
<keyword evidence="4" id="KW-0547">Nucleotide-binding</keyword>
<dbReference type="EC" id="2.7.11.1" evidence="1"/>
<comment type="catalytic activity">
    <reaction evidence="7">
        <text>L-threonyl-[protein] + ATP = O-phospho-L-threonyl-[protein] + ADP + H(+)</text>
        <dbReference type="Rhea" id="RHEA:46608"/>
        <dbReference type="Rhea" id="RHEA-COMP:11060"/>
        <dbReference type="Rhea" id="RHEA-COMP:11605"/>
        <dbReference type="ChEBI" id="CHEBI:15378"/>
        <dbReference type="ChEBI" id="CHEBI:30013"/>
        <dbReference type="ChEBI" id="CHEBI:30616"/>
        <dbReference type="ChEBI" id="CHEBI:61977"/>
        <dbReference type="ChEBI" id="CHEBI:456216"/>
        <dbReference type="EC" id="2.7.11.1"/>
    </reaction>
</comment>
<evidence type="ECO:0000313" key="12">
    <source>
        <dbReference type="Proteomes" id="UP001529510"/>
    </source>
</evidence>
<evidence type="ECO:0000256" key="5">
    <source>
        <dbReference type="ARBA" id="ARBA00022777"/>
    </source>
</evidence>
<evidence type="ECO:0000256" key="6">
    <source>
        <dbReference type="ARBA" id="ARBA00022840"/>
    </source>
</evidence>
<dbReference type="EMBL" id="JAMKFB020000003">
    <property type="protein sequence ID" value="KAL0198189.1"/>
    <property type="molecule type" value="Genomic_DNA"/>
</dbReference>
<feature type="compositionally biased region" description="Polar residues" evidence="9">
    <location>
        <begin position="164"/>
        <end position="173"/>
    </location>
</feature>
<dbReference type="Proteomes" id="UP001529510">
    <property type="component" value="Unassembled WGS sequence"/>
</dbReference>
<dbReference type="PANTHER" id="PTHR13902">
    <property type="entry name" value="SERINE/THREONINE-PROTEIN KINASE WNK WITH NO LYSINE -RELATED"/>
    <property type="match status" value="1"/>
</dbReference>
<dbReference type="InterPro" id="IPR024678">
    <property type="entry name" value="Kinase_OSR1/WNK_CCT"/>
</dbReference>
<feature type="compositionally biased region" description="Pro residues" evidence="9">
    <location>
        <begin position="128"/>
        <end position="138"/>
    </location>
</feature>